<evidence type="ECO:0000313" key="3">
    <source>
        <dbReference type="Proteomes" id="UP000295781"/>
    </source>
</evidence>
<evidence type="ECO:0000313" key="2">
    <source>
        <dbReference type="EMBL" id="AUX22625.1"/>
    </source>
</evidence>
<gene>
    <name evidence="2" type="ORF">SOCEGT47_031290</name>
</gene>
<dbReference type="Gene3D" id="3.90.1580.10">
    <property type="entry name" value="paralog of FGE (formylglycine-generating enzyme)"/>
    <property type="match status" value="1"/>
</dbReference>
<dbReference type="Proteomes" id="UP000295781">
    <property type="component" value="Chromosome"/>
</dbReference>
<dbReference type="OrthoDB" id="5496976at2"/>
<feature type="region of interest" description="Disordered" evidence="1">
    <location>
        <begin position="76"/>
        <end position="122"/>
    </location>
</feature>
<dbReference type="RefSeq" id="WP_129347756.1">
    <property type="nucleotide sequence ID" value="NZ_CP012670.1"/>
</dbReference>
<evidence type="ECO:0008006" key="4">
    <source>
        <dbReference type="Google" id="ProtNLM"/>
    </source>
</evidence>
<name>A0A4P2Q0C4_SORCE</name>
<feature type="compositionally biased region" description="Low complexity" evidence="1">
    <location>
        <begin position="76"/>
        <end position="85"/>
    </location>
</feature>
<reference evidence="2 3" key="1">
    <citation type="submission" date="2015-09" db="EMBL/GenBank/DDBJ databases">
        <title>Sorangium comparison.</title>
        <authorList>
            <person name="Zaburannyi N."/>
            <person name="Bunk B."/>
            <person name="Overmann J."/>
            <person name="Mueller R."/>
        </authorList>
    </citation>
    <scope>NUCLEOTIDE SEQUENCE [LARGE SCALE GENOMIC DNA]</scope>
    <source>
        <strain evidence="2 3">So ceGT47</strain>
    </source>
</reference>
<dbReference type="InterPro" id="IPR042095">
    <property type="entry name" value="SUMF_sf"/>
</dbReference>
<proteinExistence type="predicted"/>
<protein>
    <recommendedName>
        <fullName evidence="4">Sulfatase-modifying factor enzyme domain-containing protein</fullName>
    </recommendedName>
</protein>
<accession>A0A4P2Q0C4</accession>
<feature type="compositionally biased region" description="Pro residues" evidence="1">
    <location>
        <begin position="113"/>
        <end position="122"/>
    </location>
</feature>
<dbReference type="AlphaFoldDB" id="A0A4P2Q0C4"/>
<dbReference type="SUPFAM" id="SSF56436">
    <property type="entry name" value="C-type lectin-like"/>
    <property type="match status" value="1"/>
</dbReference>
<dbReference type="EMBL" id="CP012670">
    <property type="protein sequence ID" value="AUX22625.1"/>
    <property type="molecule type" value="Genomic_DNA"/>
</dbReference>
<sequence>MPTRSAERTARPRAGAPRELFDVVAACAPAAYARKELACAAIAFTALAGAAIAGCRAERDDGGAADAGAGAAGAATGAMDARGGAPAPMASELDGGRGASEAAPPMLGAPHGARPPAPPAEPRCPPEMVRVARRFCVDRYEAVLLDRETGLEISAFYPPSRRTAASVERTWSRLRLQMGDEDARRMELPLLPGWQKARDFEPRAVSRRGVLPQGYTSGALAALACRNAGKRLCSLDEWRTACRGERDEPFPYGPTYADGRCNVFREGHPAVVLHRDASRGHSDPRLNLVRVAGAPLLRRTGETATCASAWEDDAVSDMVGNLDEWIDDPEGTFVGGFYARATREGCMARVESHDFTYFDYSTGVRCCADLRASP</sequence>
<evidence type="ECO:0000256" key="1">
    <source>
        <dbReference type="SAM" id="MobiDB-lite"/>
    </source>
</evidence>
<dbReference type="InterPro" id="IPR016187">
    <property type="entry name" value="CTDL_fold"/>
</dbReference>
<organism evidence="2 3">
    <name type="scientific">Sorangium cellulosum</name>
    <name type="common">Polyangium cellulosum</name>
    <dbReference type="NCBI Taxonomy" id="56"/>
    <lineage>
        <taxon>Bacteria</taxon>
        <taxon>Pseudomonadati</taxon>
        <taxon>Myxococcota</taxon>
        <taxon>Polyangia</taxon>
        <taxon>Polyangiales</taxon>
        <taxon>Polyangiaceae</taxon>
        <taxon>Sorangium</taxon>
    </lineage>
</organism>